<dbReference type="FunFam" id="1.10.510.10:FF:000571">
    <property type="entry name" value="Maternal embryonic leucine zipper kinase"/>
    <property type="match status" value="1"/>
</dbReference>
<keyword evidence="6 7" id="KW-0067">ATP-binding</keyword>
<feature type="region of interest" description="Disordered" evidence="9">
    <location>
        <begin position="1"/>
        <end position="33"/>
    </location>
</feature>
<evidence type="ECO:0000256" key="5">
    <source>
        <dbReference type="ARBA" id="ARBA00022777"/>
    </source>
</evidence>
<dbReference type="SMART" id="SM00220">
    <property type="entry name" value="S_TKc"/>
    <property type="match status" value="1"/>
</dbReference>
<dbReference type="InterPro" id="IPR008271">
    <property type="entry name" value="Ser/Thr_kinase_AS"/>
</dbReference>
<dbReference type="GO" id="GO:0005634">
    <property type="term" value="C:nucleus"/>
    <property type="evidence" value="ECO:0007669"/>
    <property type="project" value="TreeGrafter"/>
</dbReference>
<dbReference type="InterPro" id="IPR000719">
    <property type="entry name" value="Prot_kinase_dom"/>
</dbReference>
<dbReference type="SUPFAM" id="SSF82615">
    <property type="entry name" value="Polo-box domain"/>
    <property type="match status" value="2"/>
</dbReference>
<proteinExistence type="inferred from homology"/>
<dbReference type="CDD" id="cd13118">
    <property type="entry name" value="POLO_box_1"/>
    <property type="match status" value="1"/>
</dbReference>
<feature type="domain" description="Protein kinase" evidence="10">
    <location>
        <begin position="47"/>
        <end position="303"/>
    </location>
</feature>
<dbReference type="WBParaSite" id="Pan_g10212.t1">
    <property type="protein sequence ID" value="Pan_g10212.t1"/>
    <property type="gene ID" value="Pan_g10212"/>
</dbReference>
<evidence type="ECO:0000313" key="12">
    <source>
        <dbReference type="Proteomes" id="UP000492821"/>
    </source>
</evidence>
<dbReference type="Pfam" id="PF00069">
    <property type="entry name" value="Pkinase"/>
    <property type="match status" value="1"/>
</dbReference>
<dbReference type="Gene3D" id="3.30.1120.30">
    <property type="entry name" value="POLO box domain"/>
    <property type="match status" value="2"/>
</dbReference>
<keyword evidence="4 7" id="KW-0547">Nucleotide-binding</keyword>
<comment type="cofactor">
    <cofactor evidence="1">
        <name>Mg(2+)</name>
        <dbReference type="ChEBI" id="CHEBI:18420"/>
    </cofactor>
</comment>
<evidence type="ECO:0000256" key="3">
    <source>
        <dbReference type="ARBA" id="ARBA00022679"/>
    </source>
</evidence>
<dbReference type="Pfam" id="PF00659">
    <property type="entry name" value="POLO_box"/>
    <property type="match status" value="1"/>
</dbReference>
<evidence type="ECO:0000259" key="10">
    <source>
        <dbReference type="PROSITE" id="PS50011"/>
    </source>
</evidence>
<reference evidence="13" key="2">
    <citation type="submission" date="2020-10" db="UniProtKB">
        <authorList>
            <consortium name="WormBaseParasite"/>
        </authorList>
    </citation>
    <scope>IDENTIFICATION</scope>
</reference>
<protein>
    <recommendedName>
        <fullName evidence="8">Serine/threonine-protein kinase PLK</fullName>
        <ecNumber evidence="8">2.7.11.21</ecNumber>
    </recommendedName>
    <alternativeName>
        <fullName evidence="8">Polo-like kinase</fullName>
    </alternativeName>
</protein>
<dbReference type="FunFam" id="3.30.200.20:FF:000042">
    <property type="entry name" value="Aurora kinase A"/>
    <property type="match status" value="1"/>
</dbReference>
<evidence type="ECO:0000256" key="7">
    <source>
        <dbReference type="PROSITE-ProRule" id="PRU10141"/>
    </source>
</evidence>
<evidence type="ECO:0000313" key="13">
    <source>
        <dbReference type="WBParaSite" id="Pan_g10212.t1"/>
    </source>
</evidence>
<comment type="similarity">
    <text evidence="8">Belongs to the protein kinase superfamily. Ser/Thr protein kinase family. CDC5/Polo subfamily.</text>
</comment>
<dbReference type="InterPro" id="IPR000959">
    <property type="entry name" value="POLO_box_dom"/>
</dbReference>
<dbReference type="PANTHER" id="PTHR24345:SF0">
    <property type="entry name" value="CELL CYCLE SERINE_THREONINE-PROTEIN KINASE CDC5_MSD2"/>
    <property type="match status" value="1"/>
</dbReference>
<keyword evidence="12" id="KW-1185">Reference proteome</keyword>
<dbReference type="GO" id="GO:0004674">
    <property type="term" value="F:protein serine/threonine kinase activity"/>
    <property type="evidence" value="ECO:0007669"/>
    <property type="project" value="UniProtKB-KW"/>
</dbReference>
<dbReference type="SUPFAM" id="SSF56112">
    <property type="entry name" value="Protein kinase-like (PK-like)"/>
    <property type="match status" value="1"/>
</dbReference>
<keyword evidence="5 8" id="KW-0418">Kinase</keyword>
<reference evidence="12" key="1">
    <citation type="journal article" date="2013" name="Genetics">
        <title>The draft genome and transcriptome of Panagrellus redivivus are shaped by the harsh demands of a free-living lifestyle.</title>
        <authorList>
            <person name="Srinivasan J."/>
            <person name="Dillman A.R."/>
            <person name="Macchietto M.G."/>
            <person name="Heikkinen L."/>
            <person name="Lakso M."/>
            <person name="Fracchia K.M."/>
            <person name="Antoshechkin I."/>
            <person name="Mortazavi A."/>
            <person name="Wong G."/>
            <person name="Sternberg P.W."/>
        </authorList>
    </citation>
    <scope>NUCLEOTIDE SEQUENCE [LARGE SCALE GENOMIC DNA]</scope>
    <source>
        <strain evidence="12">MT8872</strain>
    </source>
</reference>
<name>A0A7E4UME4_PANRE</name>
<dbReference type="PANTHER" id="PTHR24345">
    <property type="entry name" value="SERINE/THREONINE-PROTEIN KINASE PLK"/>
    <property type="match status" value="1"/>
</dbReference>
<dbReference type="InterPro" id="IPR036947">
    <property type="entry name" value="POLO_box_dom_sf"/>
</dbReference>
<dbReference type="InterPro" id="IPR017441">
    <property type="entry name" value="Protein_kinase_ATP_BS"/>
</dbReference>
<evidence type="ECO:0000256" key="4">
    <source>
        <dbReference type="ARBA" id="ARBA00022741"/>
    </source>
</evidence>
<evidence type="ECO:0000256" key="2">
    <source>
        <dbReference type="ARBA" id="ARBA00022527"/>
    </source>
</evidence>
<evidence type="ECO:0000259" key="11">
    <source>
        <dbReference type="PROSITE" id="PS50078"/>
    </source>
</evidence>
<keyword evidence="2 8" id="KW-0723">Serine/threonine-protein kinase</keyword>
<evidence type="ECO:0000256" key="8">
    <source>
        <dbReference type="RuleBase" id="RU361162"/>
    </source>
</evidence>
<feature type="binding site" evidence="7">
    <location>
        <position position="74"/>
    </location>
    <ligand>
        <name>ATP</name>
        <dbReference type="ChEBI" id="CHEBI:30616"/>
    </ligand>
</feature>
<dbReference type="PROSITE" id="PS00107">
    <property type="entry name" value="PROTEIN_KINASE_ATP"/>
    <property type="match status" value="1"/>
</dbReference>
<dbReference type="PROSITE" id="PS50078">
    <property type="entry name" value="POLO_BOX"/>
    <property type="match status" value="1"/>
</dbReference>
<feature type="domain" description="POLO box" evidence="11">
    <location>
        <begin position="407"/>
        <end position="491"/>
    </location>
</feature>
<evidence type="ECO:0000256" key="6">
    <source>
        <dbReference type="ARBA" id="ARBA00022840"/>
    </source>
</evidence>
<feature type="compositionally biased region" description="Polar residues" evidence="9">
    <location>
        <begin position="1"/>
        <end position="15"/>
    </location>
</feature>
<evidence type="ECO:0000256" key="9">
    <source>
        <dbReference type="SAM" id="MobiDB-lite"/>
    </source>
</evidence>
<dbReference type="InterPro" id="IPR033701">
    <property type="entry name" value="POLO_box_1"/>
</dbReference>
<comment type="catalytic activity">
    <reaction evidence="8">
        <text>L-threonyl-[protein] + ATP = O-phospho-L-threonyl-[protein] + ADP + H(+)</text>
        <dbReference type="Rhea" id="RHEA:46608"/>
        <dbReference type="Rhea" id="RHEA-COMP:11060"/>
        <dbReference type="Rhea" id="RHEA-COMP:11605"/>
        <dbReference type="ChEBI" id="CHEBI:15378"/>
        <dbReference type="ChEBI" id="CHEBI:30013"/>
        <dbReference type="ChEBI" id="CHEBI:30616"/>
        <dbReference type="ChEBI" id="CHEBI:61977"/>
        <dbReference type="ChEBI" id="CHEBI:456216"/>
        <dbReference type="EC" id="2.7.11.21"/>
    </reaction>
</comment>
<dbReference type="Gene3D" id="1.10.510.10">
    <property type="entry name" value="Transferase(Phosphotransferase) domain 1"/>
    <property type="match status" value="1"/>
</dbReference>
<dbReference type="GO" id="GO:0005524">
    <property type="term" value="F:ATP binding"/>
    <property type="evidence" value="ECO:0007669"/>
    <property type="project" value="UniProtKB-UniRule"/>
</dbReference>
<sequence length="617" mass="69431">MTESSRYLRRSQGSEMQPRGKSPHASSSRGPPICPKFIFDPKYQTTYDIHQCLGKGGFAYVYKATSDSETFAIKVISLVKIQSPNYADKIQREIDIHKRLTHANIVSLYSTFQDEYNVYLLLDYCPYGTLLDYINSRPNNRLSESHAIVFLKQILKATRYLHAECKILHRDIKPGNVLLSSNMTARLADFGFSCYISEEKRSQHHSLCGTPNYLAPEVIARRGHSTATEAWAIGCTFYCMVYGKPPFESDHLQKTYEMIKRCAYYLPENVTVSQRSRDLILRVLIDNPAKRLTIPDMLRHDVFSTLNRSNSHGSALNGQLADLSISRSCQNLVSPTVLSSRSPRSLSRVSSRNVNVDSGLGNDPSSSFSRGLGRILEKYIRLVDSLTEESNRVSVEICDDGSLPDLYVSKWVDYTNRFGFGCTLKNGVRTALFLDDTAMSVTPDEKLYAYWPRKTQDESFQMFSPRTSHQWQLDVIEKMTKMKEYMDNHLHATVPVDEDRHDLTPAAIHIVAYKKFSNGICMLLSDGTTQVNFSSFAKLIFRTHSDALLVTLSHMGQHTTFLIRESLESSNLNYTSSKLTDYSSALTAATDVFRDLCRDGSTGCLAGGGGTILSTAC</sequence>
<dbReference type="Proteomes" id="UP000492821">
    <property type="component" value="Unassembled WGS sequence"/>
</dbReference>
<keyword evidence="3 8" id="KW-0808">Transferase</keyword>
<organism evidence="12 13">
    <name type="scientific">Panagrellus redivivus</name>
    <name type="common">Microworm</name>
    <dbReference type="NCBI Taxonomy" id="6233"/>
    <lineage>
        <taxon>Eukaryota</taxon>
        <taxon>Metazoa</taxon>
        <taxon>Ecdysozoa</taxon>
        <taxon>Nematoda</taxon>
        <taxon>Chromadorea</taxon>
        <taxon>Rhabditida</taxon>
        <taxon>Tylenchina</taxon>
        <taxon>Panagrolaimomorpha</taxon>
        <taxon>Panagrolaimoidea</taxon>
        <taxon>Panagrolaimidae</taxon>
        <taxon>Panagrellus</taxon>
    </lineage>
</organism>
<dbReference type="PROSITE" id="PS50011">
    <property type="entry name" value="PROTEIN_KINASE_DOM"/>
    <property type="match status" value="1"/>
</dbReference>
<accession>A0A7E4UME4</accession>
<dbReference type="PROSITE" id="PS00108">
    <property type="entry name" value="PROTEIN_KINASE_ST"/>
    <property type="match status" value="1"/>
</dbReference>
<dbReference type="EC" id="2.7.11.21" evidence="8"/>
<dbReference type="AlphaFoldDB" id="A0A7E4UME4"/>
<dbReference type="InterPro" id="IPR011009">
    <property type="entry name" value="Kinase-like_dom_sf"/>
</dbReference>
<evidence type="ECO:0000256" key="1">
    <source>
        <dbReference type="ARBA" id="ARBA00001946"/>
    </source>
</evidence>